<feature type="coiled-coil region" evidence="1">
    <location>
        <begin position="308"/>
        <end position="335"/>
    </location>
</feature>
<dbReference type="Gene3D" id="3.40.50.300">
    <property type="entry name" value="P-loop containing nucleotide triphosphate hydrolases"/>
    <property type="match status" value="1"/>
</dbReference>
<evidence type="ECO:0000256" key="1">
    <source>
        <dbReference type="SAM" id="Coils"/>
    </source>
</evidence>
<keyword evidence="3" id="KW-1185">Reference proteome</keyword>
<dbReference type="SUPFAM" id="SSF52540">
    <property type="entry name" value="P-loop containing nucleoside triphosphate hydrolases"/>
    <property type="match status" value="1"/>
</dbReference>
<dbReference type="InterPro" id="IPR051162">
    <property type="entry name" value="T4SS_component"/>
</dbReference>
<evidence type="ECO:0000313" key="3">
    <source>
        <dbReference type="Proteomes" id="UP000002770"/>
    </source>
</evidence>
<keyword evidence="1" id="KW-0175">Coiled coil</keyword>
<reference evidence="2 3" key="1">
    <citation type="journal article" date="2011" name="BMC Genomics">
        <title>Insight into cross-talk between intra-amoebal pathogens.</title>
        <authorList>
            <person name="Gimenez G."/>
            <person name="Bertelli C."/>
            <person name="Moliner C."/>
            <person name="Robert C."/>
            <person name="Raoult D."/>
            <person name="Fournier P.E."/>
            <person name="Greub G."/>
        </authorList>
    </citation>
    <scope>NUCLEOTIDE SEQUENCE [LARGE SCALE GENOMIC DNA]</scope>
    <source>
        <strain evidence="2 3">LLAP12</strain>
    </source>
</reference>
<dbReference type="eggNOG" id="COG3451">
    <property type="taxonomic scope" value="Bacteria"/>
</dbReference>
<organism evidence="2 3">
    <name type="scientific">Legionella drancourtii LLAP12</name>
    <dbReference type="NCBI Taxonomy" id="658187"/>
    <lineage>
        <taxon>Bacteria</taxon>
        <taxon>Pseudomonadati</taxon>
        <taxon>Pseudomonadota</taxon>
        <taxon>Gammaproteobacteria</taxon>
        <taxon>Legionellales</taxon>
        <taxon>Legionellaceae</taxon>
        <taxon>Legionella</taxon>
    </lineage>
</organism>
<dbReference type="PANTHER" id="PTHR30121">
    <property type="entry name" value="UNCHARACTERIZED PROTEIN YJGR-RELATED"/>
    <property type="match status" value="1"/>
</dbReference>
<name>G9EJ26_9GAMM</name>
<protein>
    <recommendedName>
        <fullName evidence="4">Helicase HerA central domain-containing protein</fullName>
    </recommendedName>
</protein>
<dbReference type="AlphaFoldDB" id="G9EJ26"/>
<dbReference type="STRING" id="658187.LDG_5183"/>
<dbReference type="InterPro" id="IPR027417">
    <property type="entry name" value="P-loop_NTPase"/>
</dbReference>
<gene>
    <name evidence="2" type="ORF">LDG_5183</name>
</gene>
<dbReference type="EMBL" id="JH413796">
    <property type="protein sequence ID" value="EHL32592.1"/>
    <property type="molecule type" value="Genomic_DNA"/>
</dbReference>
<proteinExistence type="predicted"/>
<dbReference type="InParanoid" id="G9EJ26"/>
<accession>G9EJ26</accession>
<evidence type="ECO:0008006" key="4">
    <source>
        <dbReference type="Google" id="ProtNLM"/>
    </source>
</evidence>
<dbReference type="PANTHER" id="PTHR30121:SF12">
    <property type="entry name" value="TYPE IV SECRETION SYSTEM PROTEIN CAGE"/>
    <property type="match status" value="1"/>
</dbReference>
<dbReference type="Proteomes" id="UP000002770">
    <property type="component" value="Unassembled WGS sequence"/>
</dbReference>
<evidence type="ECO:0000313" key="2">
    <source>
        <dbReference type="EMBL" id="EHL32592.1"/>
    </source>
</evidence>
<sequence length="341" mass="38604">MMELKGNLAQPANVSEFANDEGSQSYLAELALALRTMITEANALEEEQFTLADETLLIEVLSDAILTSFNNDVPQMLTEHVVAAFKRRIELETVARKKDRILDMHDRLNSYVINSAKSRFFNVPTEPLGDFDIFHIDISAIKDDTGKLALVMVSLLPRILAMAEATQNDNRPTFLFIDESHLQFQIPSVVTSCLLVAKVARKLGLWLVAITQNVTDMNSEKATKILSLIETWILLGLDEKEINDVKQFKQLTPQQEDLIRDIDSQKGLYAEAVLLGSRYQGLFRVIPPRYLLALLMNEKSEKAERYALEKEHDVLKAAELIAEQLENKKQSQNNDACFYDD</sequence>
<dbReference type="HOGENOM" id="CLU_813268_0_0_6"/>